<evidence type="ECO:0000256" key="7">
    <source>
        <dbReference type="RuleBase" id="RU004466"/>
    </source>
</evidence>
<evidence type="ECO:0000256" key="3">
    <source>
        <dbReference type="ARBA" id="ARBA00022679"/>
    </source>
</evidence>
<evidence type="ECO:0000313" key="9">
    <source>
        <dbReference type="Proteomes" id="UP000002019"/>
    </source>
</evidence>
<dbReference type="KEGG" id="caci:CLOAM1320"/>
<dbReference type="Pfam" id="PF00348">
    <property type="entry name" value="polyprenyl_synt"/>
    <property type="match status" value="1"/>
</dbReference>
<keyword evidence="9" id="KW-1185">Reference proteome</keyword>
<gene>
    <name evidence="8" type="ordered locus">CLOAM1320</name>
</gene>
<evidence type="ECO:0000256" key="6">
    <source>
        <dbReference type="ARBA" id="ARBA00023229"/>
    </source>
</evidence>
<dbReference type="EC" id="2.5.1.10" evidence="8"/>
<keyword evidence="4" id="KW-0479">Metal-binding</keyword>
<name>B0VIN5_CLOAI</name>
<dbReference type="PANTHER" id="PTHR43281">
    <property type="entry name" value="FARNESYL DIPHOSPHATE SYNTHASE"/>
    <property type="match status" value="1"/>
</dbReference>
<evidence type="ECO:0000256" key="5">
    <source>
        <dbReference type="ARBA" id="ARBA00022842"/>
    </source>
</evidence>
<keyword evidence="6" id="KW-0414">Isoprene biosynthesis</keyword>
<keyword evidence="5" id="KW-0460">Magnesium</keyword>
<dbReference type="Gene3D" id="1.10.600.10">
    <property type="entry name" value="Farnesyl Diphosphate Synthase"/>
    <property type="match status" value="1"/>
</dbReference>
<dbReference type="InterPro" id="IPR008949">
    <property type="entry name" value="Isoprenoid_synthase_dom_sf"/>
</dbReference>
<dbReference type="Proteomes" id="UP000002019">
    <property type="component" value="Chromosome"/>
</dbReference>
<dbReference type="eggNOG" id="COG0142">
    <property type="taxonomic scope" value="Bacteria"/>
</dbReference>
<comment type="similarity">
    <text evidence="2 7">Belongs to the FPP/GGPP synthase family.</text>
</comment>
<protein>
    <submittedName>
        <fullName evidence="8">Geranyltranstransferase</fullName>
        <ecNumber evidence="8">2.5.1.10</ecNumber>
    </submittedName>
</protein>
<dbReference type="GO" id="GO:0008299">
    <property type="term" value="P:isoprenoid biosynthetic process"/>
    <property type="evidence" value="ECO:0007669"/>
    <property type="project" value="UniProtKB-KW"/>
</dbReference>
<dbReference type="HOGENOM" id="CLU_014015_0_1_0"/>
<comment type="cofactor">
    <cofactor evidence="1">
        <name>Mg(2+)</name>
        <dbReference type="ChEBI" id="CHEBI:18420"/>
    </cofactor>
</comment>
<reference evidence="8 9" key="1">
    <citation type="journal article" date="2008" name="J. Bacteriol.">
        <title>'Candidatus Cloacamonas acidaminovorans': genome sequence reconstruction provides a first glimpse of a new bacterial division.</title>
        <authorList>
            <person name="Pelletier E."/>
            <person name="Kreimeyer A."/>
            <person name="Bocs S."/>
            <person name="Rouy Z."/>
            <person name="Gyapay G."/>
            <person name="Chouari R."/>
            <person name="Riviere D."/>
            <person name="Ganesan A."/>
            <person name="Daegelen P."/>
            <person name="Sghir A."/>
            <person name="Cohen G.N."/>
            <person name="Medigue C."/>
            <person name="Weissenbach J."/>
            <person name="Le Paslier D."/>
        </authorList>
    </citation>
    <scope>NUCLEOTIDE SEQUENCE [LARGE SCALE GENOMIC DNA]</scope>
    <source>
        <strain evidence="9">Evry</strain>
    </source>
</reference>
<dbReference type="GO" id="GO:0004337">
    <property type="term" value="F:(2E,6E)-farnesyl diphosphate synthase activity"/>
    <property type="evidence" value="ECO:0007669"/>
    <property type="project" value="UniProtKB-EC"/>
</dbReference>
<dbReference type="STRING" id="459349.CLOAM1320"/>
<keyword evidence="3 7" id="KW-0808">Transferase</keyword>
<dbReference type="EMBL" id="CU466930">
    <property type="protein sequence ID" value="CAO81176.1"/>
    <property type="molecule type" value="Genomic_DNA"/>
</dbReference>
<dbReference type="AlphaFoldDB" id="B0VIN5"/>
<dbReference type="InterPro" id="IPR000092">
    <property type="entry name" value="Polyprenyl_synt"/>
</dbReference>
<dbReference type="SUPFAM" id="SSF48576">
    <property type="entry name" value="Terpenoid synthases"/>
    <property type="match status" value="1"/>
</dbReference>
<evidence type="ECO:0000256" key="2">
    <source>
        <dbReference type="ARBA" id="ARBA00006706"/>
    </source>
</evidence>
<proteinExistence type="inferred from homology"/>
<organism evidence="8 9">
    <name type="scientific">Cloacimonas acidaminovorans (strain Evry)</name>
    <dbReference type="NCBI Taxonomy" id="459349"/>
    <lineage>
        <taxon>Bacteria</taxon>
        <taxon>Pseudomonadati</taxon>
        <taxon>Candidatus Cloacimonadota</taxon>
        <taxon>Candidatus Cloacimonadia</taxon>
        <taxon>Candidatus Cloacimonadales</taxon>
        <taxon>Candidatus Cloacimonadaceae</taxon>
        <taxon>Candidatus Cloacimonas</taxon>
    </lineage>
</organism>
<evidence type="ECO:0000256" key="1">
    <source>
        <dbReference type="ARBA" id="ARBA00001946"/>
    </source>
</evidence>
<sequence>MSSLMKREYALLLQKYFESRFELIDQELKNALTFEDKYATELKKAIYEAVIPGGKRWRPLLLLSMFEMLTGFKKHRTFPDALKSSVAIELLHNGAIVHDDLPSVMNRTQRRGQPALHIKYGNAIAILAADALYSLAYEIISELKNPEQSLEAIRILSNATKSYGMIGGQVVALSSRHKVMKINTLNYIDMKKVGSLLQASADIACLLSRADEETHQVMRAYALNLGIAYQMIEDIEADYSRGSEGLDEEYVPVSKASYTALLGFDKARKTVENMLADSAKMLKPYPNNSVLLEFVAMIKERLP</sequence>
<accession>B0VIN5</accession>
<evidence type="ECO:0000256" key="4">
    <source>
        <dbReference type="ARBA" id="ARBA00022723"/>
    </source>
</evidence>
<dbReference type="GO" id="GO:0046872">
    <property type="term" value="F:metal ion binding"/>
    <property type="evidence" value="ECO:0007669"/>
    <property type="project" value="UniProtKB-KW"/>
</dbReference>
<dbReference type="PANTHER" id="PTHR43281:SF1">
    <property type="entry name" value="FARNESYL DIPHOSPHATE SYNTHASE"/>
    <property type="match status" value="1"/>
</dbReference>
<evidence type="ECO:0000313" key="8">
    <source>
        <dbReference type="EMBL" id="CAO81176.1"/>
    </source>
</evidence>